<dbReference type="Pfam" id="PF00563">
    <property type="entry name" value="EAL"/>
    <property type="match status" value="1"/>
</dbReference>
<organism evidence="4 5">
    <name type="scientific">Sporosarcina ureilytica</name>
    <dbReference type="NCBI Taxonomy" id="298596"/>
    <lineage>
        <taxon>Bacteria</taxon>
        <taxon>Bacillati</taxon>
        <taxon>Bacillota</taxon>
        <taxon>Bacilli</taxon>
        <taxon>Bacillales</taxon>
        <taxon>Caryophanaceae</taxon>
        <taxon>Sporosarcina</taxon>
    </lineage>
</organism>
<evidence type="ECO:0008006" key="6">
    <source>
        <dbReference type="Google" id="ProtNLM"/>
    </source>
</evidence>
<dbReference type="Pfam" id="PF00990">
    <property type="entry name" value="GGDEF"/>
    <property type="match status" value="1"/>
</dbReference>
<dbReference type="SMART" id="SM00091">
    <property type="entry name" value="PAS"/>
    <property type="match status" value="1"/>
</dbReference>
<feature type="domain" description="PAS" evidence="1">
    <location>
        <begin position="33"/>
        <end position="96"/>
    </location>
</feature>
<dbReference type="PROSITE" id="PS50887">
    <property type="entry name" value="GGDEF"/>
    <property type="match status" value="1"/>
</dbReference>
<dbReference type="Pfam" id="PF13426">
    <property type="entry name" value="PAS_9"/>
    <property type="match status" value="1"/>
</dbReference>
<dbReference type="PROSITE" id="PS50883">
    <property type="entry name" value="EAL"/>
    <property type="match status" value="1"/>
</dbReference>
<dbReference type="PROSITE" id="PS50112">
    <property type="entry name" value="PAS"/>
    <property type="match status" value="1"/>
</dbReference>
<dbReference type="NCBIfam" id="TIGR00254">
    <property type="entry name" value="GGDEF"/>
    <property type="match status" value="1"/>
</dbReference>
<gene>
    <name evidence="4" type="ORF">BI350_13290</name>
</gene>
<dbReference type="CDD" id="cd00130">
    <property type="entry name" value="PAS"/>
    <property type="match status" value="1"/>
</dbReference>
<feature type="domain" description="EAL" evidence="2">
    <location>
        <begin position="325"/>
        <end position="577"/>
    </location>
</feature>
<evidence type="ECO:0000313" key="4">
    <source>
        <dbReference type="EMBL" id="AOV09245.1"/>
    </source>
</evidence>
<evidence type="ECO:0000313" key="5">
    <source>
        <dbReference type="Proteomes" id="UP000185746"/>
    </source>
</evidence>
<keyword evidence="5" id="KW-1185">Reference proteome</keyword>
<proteinExistence type="predicted"/>
<feature type="domain" description="GGDEF" evidence="3">
    <location>
        <begin position="184"/>
        <end position="316"/>
    </location>
</feature>
<dbReference type="SUPFAM" id="SSF55785">
    <property type="entry name" value="PYP-like sensor domain (PAS domain)"/>
    <property type="match status" value="1"/>
</dbReference>
<dbReference type="Gene3D" id="3.30.70.270">
    <property type="match status" value="1"/>
</dbReference>
<dbReference type="InterPro" id="IPR001633">
    <property type="entry name" value="EAL_dom"/>
</dbReference>
<sequence length="577" mass="66631">MQKKVTDCQRELFIVELRILQDLHEERQVRTEFEHKYTSVIDDNLDPIISINEKLNIVKANVSVRKAFGYHRNELEGSSLLSIIEKSQIEQLKETLACGFTGTSTEMEDIYFIHKNGSHIPTHMKVLPVVVEGIVTEIHLIIRDFSVHHYNHKKLLFLSYHDQLTGLWNRKALRENFEIGTHLEKLAFIHLDLDRFKLINDSIGQIGGDEILKRIGERLKSICPENSQLYRNGGDEFIILIRKTTVENTKKLAEKLLHEFDKPFYYKHQEYFISVSIGISMYPKDGNTLGELIRKSEQALSYVKGEGRAHFRFYETDMDSLYLNEVVMESHLRRAIELNELKVYYQPQIDLRTGQISSFEALLRWNNKKFGFVSPGQFIPLAEKSGIIHSVGEWVLDNVCRQLKEWQDKRYRKVRIAVNISPNELKMEDFSMKVKQKIKEYGISPSSLEVEITENALANMEDTLETLNELKKIGVSISIDDFGTGYSSLSYLKQYPIDTIKIDRSFIQDIESDEKNKAIALTIINLAHNLGMDVIAEGVEKDLQAAILLNANCQKAQGFLYSKAIPVDEINEKYFTK</sequence>
<dbReference type="InterPro" id="IPR035919">
    <property type="entry name" value="EAL_sf"/>
</dbReference>
<name>A0A1D8JKL4_9BACL</name>
<dbReference type="PANTHER" id="PTHR44757">
    <property type="entry name" value="DIGUANYLATE CYCLASE DGCP"/>
    <property type="match status" value="1"/>
</dbReference>
<dbReference type="AlphaFoldDB" id="A0A1D8JKL4"/>
<dbReference type="EMBL" id="CP017560">
    <property type="protein sequence ID" value="AOV09245.1"/>
    <property type="molecule type" value="Genomic_DNA"/>
</dbReference>
<evidence type="ECO:0000259" key="2">
    <source>
        <dbReference type="PROSITE" id="PS50883"/>
    </source>
</evidence>
<dbReference type="Proteomes" id="UP000185746">
    <property type="component" value="Chromosome"/>
</dbReference>
<dbReference type="SUPFAM" id="SSF55073">
    <property type="entry name" value="Nucleotide cyclase"/>
    <property type="match status" value="1"/>
</dbReference>
<dbReference type="InterPro" id="IPR000160">
    <property type="entry name" value="GGDEF_dom"/>
</dbReference>
<dbReference type="PANTHER" id="PTHR44757:SF2">
    <property type="entry name" value="BIOFILM ARCHITECTURE MAINTENANCE PROTEIN MBAA"/>
    <property type="match status" value="1"/>
</dbReference>
<dbReference type="Gene3D" id="3.30.450.20">
    <property type="entry name" value="PAS domain"/>
    <property type="match status" value="1"/>
</dbReference>
<dbReference type="InterPro" id="IPR000014">
    <property type="entry name" value="PAS"/>
</dbReference>
<dbReference type="KEGG" id="surl:BI350_13290"/>
<dbReference type="InterPro" id="IPR052155">
    <property type="entry name" value="Biofilm_reg_signaling"/>
</dbReference>
<dbReference type="SMART" id="SM00052">
    <property type="entry name" value="EAL"/>
    <property type="match status" value="1"/>
</dbReference>
<accession>A0A1D8JKL4</accession>
<dbReference type="InterPro" id="IPR035965">
    <property type="entry name" value="PAS-like_dom_sf"/>
</dbReference>
<dbReference type="SUPFAM" id="SSF141868">
    <property type="entry name" value="EAL domain-like"/>
    <property type="match status" value="1"/>
</dbReference>
<protein>
    <recommendedName>
        <fullName evidence="6">GGDEF domain-containing protein</fullName>
    </recommendedName>
</protein>
<evidence type="ECO:0000259" key="3">
    <source>
        <dbReference type="PROSITE" id="PS50887"/>
    </source>
</evidence>
<reference evidence="4 5" key="1">
    <citation type="submission" date="2016-09" db="EMBL/GenBank/DDBJ databases">
        <title>Complete genome sequence of the Lysinibacillus sphaericus LMG 22257, a specie of Bacillus with ureolytic activity that can effectively biodeposit calcium carbonate.</title>
        <authorList>
            <person name="Yan W."/>
        </authorList>
    </citation>
    <scope>NUCLEOTIDE SEQUENCE [LARGE SCALE GENOMIC DNA]</scope>
    <source>
        <strain evidence="4 5">LMG 22257</strain>
    </source>
</reference>
<dbReference type="SMART" id="SM00267">
    <property type="entry name" value="GGDEF"/>
    <property type="match status" value="1"/>
</dbReference>
<dbReference type="FunFam" id="3.20.20.450:FF:000001">
    <property type="entry name" value="Cyclic di-GMP phosphodiesterase yahA"/>
    <property type="match status" value="1"/>
</dbReference>
<dbReference type="InterPro" id="IPR029787">
    <property type="entry name" value="Nucleotide_cyclase"/>
</dbReference>
<dbReference type="CDD" id="cd01949">
    <property type="entry name" value="GGDEF"/>
    <property type="match status" value="1"/>
</dbReference>
<dbReference type="InterPro" id="IPR043128">
    <property type="entry name" value="Rev_trsase/Diguanyl_cyclase"/>
</dbReference>
<dbReference type="Gene3D" id="3.20.20.450">
    <property type="entry name" value="EAL domain"/>
    <property type="match status" value="1"/>
</dbReference>
<evidence type="ECO:0000259" key="1">
    <source>
        <dbReference type="PROSITE" id="PS50112"/>
    </source>
</evidence>
<dbReference type="CDD" id="cd01948">
    <property type="entry name" value="EAL"/>
    <property type="match status" value="1"/>
</dbReference>
<dbReference type="NCBIfam" id="TIGR00229">
    <property type="entry name" value="sensory_box"/>
    <property type="match status" value="1"/>
</dbReference>